<name>A0A8S3WQD7_PARAO</name>
<evidence type="ECO:0000313" key="2">
    <source>
        <dbReference type="Proteomes" id="UP000691718"/>
    </source>
</evidence>
<protein>
    <submittedName>
        <fullName evidence="1">(apollo) hypothetical protein</fullName>
    </submittedName>
</protein>
<proteinExistence type="predicted"/>
<comment type="caution">
    <text evidence="1">The sequence shown here is derived from an EMBL/GenBank/DDBJ whole genome shotgun (WGS) entry which is preliminary data.</text>
</comment>
<dbReference type="OrthoDB" id="10044176at2759"/>
<sequence>MRKLKNDAGRNLMQPMGTVAITFASNVLPDHVDLHGWRFVIGKKTHIAESYRPIALTSRMGKIFEQLIKSRLEFYLEKIVFYYQIGLDSDAASHLKEVLHFFI</sequence>
<evidence type="ECO:0000313" key="1">
    <source>
        <dbReference type="EMBL" id="CAG4974796.1"/>
    </source>
</evidence>
<dbReference type="AlphaFoldDB" id="A0A8S3WQD7"/>
<dbReference type="Proteomes" id="UP000691718">
    <property type="component" value="Unassembled WGS sequence"/>
</dbReference>
<gene>
    <name evidence="1" type="ORF">PAPOLLO_LOCUS8984</name>
</gene>
<accession>A0A8S3WQD7</accession>
<keyword evidence="2" id="KW-1185">Reference proteome</keyword>
<organism evidence="1 2">
    <name type="scientific">Parnassius apollo</name>
    <name type="common">Apollo butterfly</name>
    <name type="synonym">Papilio apollo</name>
    <dbReference type="NCBI Taxonomy" id="110799"/>
    <lineage>
        <taxon>Eukaryota</taxon>
        <taxon>Metazoa</taxon>
        <taxon>Ecdysozoa</taxon>
        <taxon>Arthropoda</taxon>
        <taxon>Hexapoda</taxon>
        <taxon>Insecta</taxon>
        <taxon>Pterygota</taxon>
        <taxon>Neoptera</taxon>
        <taxon>Endopterygota</taxon>
        <taxon>Lepidoptera</taxon>
        <taxon>Glossata</taxon>
        <taxon>Ditrysia</taxon>
        <taxon>Papilionoidea</taxon>
        <taxon>Papilionidae</taxon>
        <taxon>Parnassiinae</taxon>
        <taxon>Parnassini</taxon>
        <taxon>Parnassius</taxon>
        <taxon>Parnassius</taxon>
    </lineage>
</organism>
<dbReference type="EMBL" id="CAJQZP010000644">
    <property type="protein sequence ID" value="CAG4974796.1"/>
    <property type="molecule type" value="Genomic_DNA"/>
</dbReference>
<reference evidence="1" key="1">
    <citation type="submission" date="2021-04" db="EMBL/GenBank/DDBJ databases">
        <authorList>
            <person name="Tunstrom K."/>
        </authorList>
    </citation>
    <scope>NUCLEOTIDE SEQUENCE</scope>
</reference>